<dbReference type="InterPro" id="IPR000182">
    <property type="entry name" value="GNAT_dom"/>
</dbReference>
<dbReference type="PROSITE" id="PS51186">
    <property type="entry name" value="GNAT"/>
    <property type="match status" value="2"/>
</dbReference>
<protein>
    <submittedName>
        <fullName evidence="4">GNAT family N-acetyltransferase</fullName>
    </submittedName>
</protein>
<proteinExistence type="predicted"/>
<feature type="domain" description="N-acetyltransferase" evidence="3">
    <location>
        <begin position="28"/>
        <end position="169"/>
    </location>
</feature>
<reference evidence="4 5" key="1">
    <citation type="submission" date="2020-09" db="EMBL/GenBank/DDBJ databases">
        <title>novel species in genus Nocardioides.</title>
        <authorList>
            <person name="Zhang G."/>
        </authorList>
    </citation>
    <scope>NUCLEOTIDE SEQUENCE [LARGE SCALE GENOMIC DNA]</scope>
    <source>
        <strain evidence="4 5">19197</strain>
    </source>
</reference>
<dbReference type="PANTHER" id="PTHR43877">
    <property type="entry name" value="AMINOALKYLPHOSPHONATE N-ACETYLTRANSFERASE-RELATED-RELATED"/>
    <property type="match status" value="1"/>
</dbReference>
<dbReference type="PANTHER" id="PTHR43877:SF1">
    <property type="entry name" value="ACETYLTRANSFERASE"/>
    <property type="match status" value="1"/>
</dbReference>
<organism evidence="4 5">
    <name type="scientific">Nocardioides hwasunensis</name>
    <dbReference type="NCBI Taxonomy" id="397258"/>
    <lineage>
        <taxon>Bacteria</taxon>
        <taxon>Bacillati</taxon>
        <taxon>Actinomycetota</taxon>
        <taxon>Actinomycetes</taxon>
        <taxon>Propionibacteriales</taxon>
        <taxon>Nocardioidaceae</taxon>
        <taxon>Nocardioides</taxon>
    </lineage>
</organism>
<dbReference type="Pfam" id="PF00583">
    <property type="entry name" value="Acetyltransf_1"/>
    <property type="match status" value="2"/>
</dbReference>
<evidence type="ECO:0000313" key="5">
    <source>
        <dbReference type="Proteomes" id="UP000649289"/>
    </source>
</evidence>
<dbReference type="SUPFAM" id="SSF55729">
    <property type="entry name" value="Acyl-CoA N-acyltransferases (Nat)"/>
    <property type="match status" value="2"/>
</dbReference>
<dbReference type="CDD" id="cd04301">
    <property type="entry name" value="NAT_SF"/>
    <property type="match status" value="2"/>
</dbReference>
<dbReference type="InterPro" id="IPR016181">
    <property type="entry name" value="Acyl_CoA_acyltransferase"/>
</dbReference>
<keyword evidence="1" id="KW-0808">Transferase</keyword>
<dbReference type="InterPro" id="IPR050832">
    <property type="entry name" value="Bact_Acetyltransf"/>
</dbReference>
<keyword evidence="2" id="KW-0012">Acyltransferase</keyword>
<evidence type="ECO:0000256" key="2">
    <source>
        <dbReference type="ARBA" id="ARBA00023315"/>
    </source>
</evidence>
<dbReference type="Proteomes" id="UP000649289">
    <property type="component" value="Unassembled WGS sequence"/>
</dbReference>
<feature type="domain" description="N-acetyltransferase" evidence="3">
    <location>
        <begin position="177"/>
        <end position="323"/>
    </location>
</feature>
<dbReference type="EMBL" id="JACXYY010000001">
    <property type="protein sequence ID" value="MBD3913512.1"/>
    <property type="molecule type" value="Genomic_DNA"/>
</dbReference>
<evidence type="ECO:0000313" key="4">
    <source>
        <dbReference type="EMBL" id="MBD3913512.1"/>
    </source>
</evidence>
<keyword evidence="5" id="KW-1185">Reference proteome</keyword>
<evidence type="ECO:0000256" key="1">
    <source>
        <dbReference type="ARBA" id="ARBA00022679"/>
    </source>
</evidence>
<name>A0ABR8MBI9_9ACTN</name>
<accession>A0ABR8MBI9</accession>
<dbReference type="Gene3D" id="3.40.630.30">
    <property type="match status" value="1"/>
</dbReference>
<comment type="caution">
    <text evidence="4">The sequence shown here is derived from an EMBL/GenBank/DDBJ whole genome shotgun (WGS) entry which is preliminary data.</text>
</comment>
<sequence length="323" mass="34931">MREQENGRRTARATSHTPVMDLDLPAGLTHRPLTLADAPAVLAAIAAEEVVDLGESTMTLEDVESDWLRPSYDIATSTVGVFDGDQLVAYADLSAPSVAYTAVLPDHQGRGIGTALAGWVQDRARAGGSDRVGSQMPEGSAADRLMRDLGYEALWTAWDLELPPEREIVARPLPDGVTVSDASPSDREAAWTLLEDAFLEWSDRDRVSLDDFGARIWGRTGYEPWNLRLVRDARGELLGATHVHLAGGDDGTPSAYVAKIAVRPDQRGRGLAPAMLVDAFALARAHGATRSYLSTDTRAGARGLYERVGMVVTSTWVNRSIRL</sequence>
<gene>
    <name evidence="4" type="ORF">IEZ25_02700</name>
</gene>
<evidence type="ECO:0000259" key="3">
    <source>
        <dbReference type="PROSITE" id="PS51186"/>
    </source>
</evidence>